<reference evidence="1" key="2">
    <citation type="submission" date="2020-05" db="UniProtKB">
        <authorList>
            <consortium name="EnsemblMetazoa"/>
        </authorList>
    </citation>
    <scope>IDENTIFICATION</scope>
    <source>
        <strain evidence="1">IAEA</strain>
    </source>
</reference>
<keyword evidence="2" id="KW-1185">Reference proteome</keyword>
<protein>
    <submittedName>
        <fullName evidence="1">Uncharacterized protein</fullName>
    </submittedName>
</protein>
<proteinExistence type="predicted"/>
<dbReference type="AlphaFoldDB" id="A0A1A9ZNT1"/>
<dbReference type="VEuPathDB" id="VectorBase:GPAI020364"/>
<dbReference type="EnsemblMetazoa" id="GPAI020364-RA">
    <property type="protein sequence ID" value="GPAI020364-PA"/>
    <property type="gene ID" value="GPAI020364"/>
</dbReference>
<accession>A0A1A9ZNT1</accession>
<organism evidence="1 2">
    <name type="scientific">Glossina pallidipes</name>
    <name type="common">Tsetse fly</name>
    <dbReference type="NCBI Taxonomy" id="7398"/>
    <lineage>
        <taxon>Eukaryota</taxon>
        <taxon>Metazoa</taxon>
        <taxon>Ecdysozoa</taxon>
        <taxon>Arthropoda</taxon>
        <taxon>Hexapoda</taxon>
        <taxon>Insecta</taxon>
        <taxon>Pterygota</taxon>
        <taxon>Neoptera</taxon>
        <taxon>Endopterygota</taxon>
        <taxon>Diptera</taxon>
        <taxon>Brachycera</taxon>
        <taxon>Muscomorpha</taxon>
        <taxon>Hippoboscoidea</taxon>
        <taxon>Glossinidae</taxon>
        <taxon>Glossina</taxon>
    </lineage>
</organism>
<sequence length="93" mass="10896">MTQKSMLAYKEDRMLTTQQLKKFSEHKYQCNHASLLDPWLQPLWNCLVSKTPLWATNENPSTNINATAVEIAEDNNNNEENKLLRQLWVHLNV</sequence>
<name>A0A1A9ZNT1_GLOPL</name>
<reference evidence="2" key="1">
    <citation type="submission" date="2014-03" db="EMBL/GenBank/DDBJ databases">
        <authorList>
            <person name="Aksoy S."/>
            <person name="Warren W."/>
            <person name="Wilson R.K."/>
        </authorList>
    </citation>
    <scope>NUCLEOTIDE SEQUENCE [LARGE SCALE GENOMIC DNA]</scope>
    <source>
        <strain evidence="2">IAEA</strain>
    </source>
</reference>
<dbReference type="Proteomes" id="UP000092445">
    <property type="component" value="Unassembled WGS sequence"/>
</dbReference>
<dbReference type="STRING" id="7398.A0A1A9ZNT1"/>
<evidence type="ECO:0000313" key="2">
    <source>
        <dbReference type="Proteomes" id="UP000092445"/>
    </source>
</evidence>
<evidence type="ECO:0000313" key="1">
    <source>
        <dbReference type="EnsemblMetazoa" id="GPAI020364-PA"/>
    </source>
</evidence>